<sequence length="341" mass="36023">MKRRELLLGLALAPWLTLAQAGSAPATATVFGRPPPRIKRVFAAGAPAGVLACVLAPDTLLGWPMPLSTEARGWLPPVARSLPFVGRLAGRGTTMPVETLLQLQPDLILDAGSLDATYVSTARKVAQQTGLPYVLTGGLLAQLPAQLREIGRLLGRATRGETLATHAEQLLAQASRLRAALPASARPGVYFGRGADGLETGLDGSLNMEIIAAAGGRNVAAAAGQGGLARVSLEQVLAWNPDVILTQDPAFAARARRDPAWRALSAVRNGRVHCAPTLPFGWLDGPPGVNRLIGLPWLLARLHRGPARVRALPATVSAFYRLFYGIELTATQRDRLLGEEG</sequence>
<feature type="signal peptide" evidence="1">
    <location>
        <begin position="1"/>
        <end position="21"/>
    </location>
</feature>
<evidence type="ECO:0000313" key="3">
    <source>
        <dbReference type="EMBL" id="AVY95376.1"/>
    </source>
</evidence>
<feature type="domain" description="Fe/B12 periplasmic-binding" evidence="2">
    <location>
        <begin position="39"/>
        <end position="306"/>
    </location>
</feature>
<dbReference type="EMBL" id="CP028519">
    <property type="protein sequence ID" value="AVY95376.1"/>
    <property type="molecule type" value="Genomic_DNA"/>
</dbReference>
<evidence type="ECO:0000313" key="4">
    <source>
        <dbReference type="Proteomes" id="UP000244173"/>
    </source>
</evidence>
<dbReference type="OrthoDB" id="9775594at2"/>
<proteinExistence type="predicted"/>
<dbReference type="STRING" id="1122240.GCA_000620105_02739"/>
<dbReference type="PROSITE" id="PS50983">
    <property type="entry name" value="FE_B12_PBP"/>
    <property type="match status" value="1"/>
</dbReference>
<dbReference type="Pfam" id="PF01497">
    <property type="entry name" value="Peripla_BP_2"/>
    <property type="match status" value="1"/>
</dbReference>
<dbReference type="InterPro" id="IPR050902">
    <property type="entry name" value="ABC_Transporter_SBP"/>
</dbReference>
<dbReference type="RefSeq" id="WP_107889911.1">
    <property type="nucleotide sequence ID" value="NZ_CP028519.1"/>
</dbReference>
<dbReference type="KEGG" id="maer:DAI18_15990"/>
<dbReference type="GO" id="GO:0071281">
    <property type="term" value="P:cellular response to iron ion"/>
    <property type="evidence" value="ECO:0007669"/>
    <property type="project" value="TreeGrafter"/>
</dbReference>
<dbReference type="InterPro" id="IPR002491">
    <property type="entry name" value="ABC_transptr_periplasmic_BD"/>
</dbReference>
<reference evidence="3 4" key="1">
    <citation type="submission" date="2018-04" db="EMBL/GenBank/DDBJ databases">
        <title>Denitrifier Microvirgula.</title>
        <authorList>
            <person name="Anderson E."/>
            <person name="Jang J."/>
            <person name="Ishii S."/>
        </authorList>
    </citation>
    <scope>NUCLEOTIDE SEQUENCE [LARGE SCALE GENOMIC DNA]</scope>
    <source>
        <strain evidence="3 4">BE2.4</strain>
    </source>
</reference>
<organism evidence="3 4">
    <name type="scientific">Microvirgula aerodenitrificans</name>
    <dbReference type="NCBI Taxonomy" id="57480"/>
    <lineage>
        <taxon>Bacteria</taxon>
        <taxon>Pseudomonadati</taxon>
        <taxon>Pseudomonadota</taxon>
        <taxon>Betaproteobacteria</taxon>
        <taxon>Neisseriales</taxon>
        <taxon>Aquaspirillaceae</taxon>
        <taxon>Microvirgula</taxon>
    </lineage>
</organism>
<evidence type="ECO:0000256" key="1">
    <source>
        <dbReference type="SAM" id="SignalP"/>
    </source>
</evidence>
<evidence type="ECO:0000259" key="2">
    <source>
        <dbReference type="PROSITE" id="PS50983"/>
    </source>
</evidence>
<dbReference type="SUPFAM" id="SSF53807">
    <property type="entry name" value="Helical backbone' metal receptor"/>
    <property type="match status" value="1"/>
</dbReference>
<dbReference type="PANTHER" id="PTHR30535">
    <property type="entry name" value="VITAMIN B12-BINDING PROTEIN"/>
    <property type="match status" value="1"/>
</dbReference>
<dbReference type="AlphaFoldDB" id="A0A2S0PDD0"/>
<dbReference type="Gene3D" id="1.20.58.2180">
    <property type="match status" value="1"/>
</dbReference>
<dbReference type="Proteomes" id="UP000244173">
    <property type="component" value="Chromosome"/>
</dbReference>
<protein>
    <submittedName>
        <fullName evidence="3">Iron ABC transporter substrate-binding protein</fullName>
    </submittedName>
</protein>
<feature type="chain" id="PRO_5015546215" evidence="1">
    <location>
        <begin position="22"/>
        <end position="341"/>
    </location>
</feature>
<gene>
    <name evidence="3" type="ORF">DAI18_15990</name>
</gene>
<keyword evidence="4" id="KW-1185">Reference proteome</keyword>
<keyword evidence="1" id="KW-0732">Signal</keyword>
<dbReference type="Gene3D" id="3.40.50.1980">
    <property type="entry name" value="Nitrogenase molybdenum iron protein domain"/>
    <property type="match status" value="2"/>
</dbReference>
<accession>A0A2S0PDD0</accession>
<name>A0A2S0PDD0_9NEIS</name>
<dbReference type="PANTHER" id="PTHR30535:SF34">
    <property type="entry name" value="MOLYBDATE-BINDING PROTEIN MOLA"/>
    <property type="match status" value="1"/>
</dbReference>